<comment type="caution">
    <text evidence="1">The sequence shown here is derived from an EMBL/GenBank/DDBJ whole genome shotgun (WGS) entry which is preliminary data.</text>
</comment>
<name>A0A8T1UXM3_9STRA</name>
<dbReference type="EMBL" id="JAENGZ010000077">
    <property type="protein sequence ID" value="KAG6970299.1"/>
    <property type="molecule type" value="Genomic_DNA"/>
</dbReference>
<protein>
    <submittedName>
        <fullName evidence="1">Uncharacterized protein</fullName>
    </submittedName>
</protein>
<dbReference type="AlphaFoldDB" id="A0A8T1UXM3"/>
<proteinExistence type="predicted"/>
<feature type="non-terminal residue" evidence="1">
    <location>
        <position position="1"/>
    </location>
</feature>
<gene>
    <name evidence="1" type="ORF">JG687_00002717</name>
</gene>
<organism evidence="1 2">
    <name type="scientific">Phytophthora cactorum</name>
    <dbReference type="NCBI Taxonomy" id="29920"/>
    <lineage>
        <taxon>Eukaryota</taxon>
        <taxon>Sar</taxon>
        <taxon>Stramenopiles</taxon>
        <taxon>Oomycota</taxon>
        <taxon>Peronosporomycetes</taxon>
        <taxon>Peronosporales</taxon>
        <taxon>Peronosporaceae</taxon>
        <taxon>Phytophthora</taxon>
    </lineage>
</organism>
<dbReference type="Proteomes" id="UP000688947">
    <property type="component" value="Unassembled WGS sequence"/>
</dbReference>
<evidence type="ECO:0000313" key="2">
    <source>
        <dbReference type="Proteomes" id="UP000688947"/>
    </source>
</evidence>
<evidence type="ECO:0000313" key="1">
    <source>
        <dbReference type="EMBL" id="KAG6970299.1"/>
    </source>
</evidence>
<sequence>ACEVAGYNRRSTRVHSRNRPKLLSDTRQTCLHQRVIESNCWPSGSDGTEVHDVMLRGNWQDVVGIVFRHAATVYRKLRKWWRNDINGHARRL</sequence>
<accession>A0A8T1UXM3</accession>
<reference evidence="1" key="1">
    <citation type="submission" date="2021-01" db="EMBL/GenBank/DDBJ databases">
        <title>Phytophthora aleatoria, a newly-described species from Pinus radiata is distinct from Phytophthora cactorum isolates based on comparative genomics.</title>
        <authorList>
            <person name="Mcdougal R."/>
            <person name="Panda P."/>
            <person name="Williams N."/>
            <person name="Studholme D.J."/>
        </authorList>
    </citation>
    <scope>NUCLEOTIDE SEQUENCE</scope>
    <source>
        <strain evidence="1">NZFS 3830</strain>
    </source>
</reference>